<feature type="region of interest" description="Disordered" evidence="5">
    <location>
        <begin position="455"/>
        <end position="536"/>
    </location>
</feature>
<dbReference type="FunFam" id="1.10.455.10:FF:000002">
    <property type="entry name" value="40S ribosomal protein S5"/>
    <property type="match status" value="1"/>
</dbReference>
<dbReference type="RefSeq" id="XP_001746127.1">
    <property type="nucleotide sequence ID" value="XM_001746075.1"/>
</dbReference>
<keyword evidence="8" id="KW-1185">Reference proteome</keyword>
<dbReference type="InterPro" id="IPR036823">
    <property type="entry name" value="Ribosomal_uS7_dom_sf"/>
</dbReference>
<dbReference type="NCBIfam" id="NF003106">
    <property type="entry name" value="PRK04027.1"/>
    <property type="match status" value="1"/>
</dbReference>
<dbReference type="GO" id="GO:0022627">
    <property type="term" value="C:cytosolic small ribosomal subunit"/>
    <property type="evidence" value="ECO:0000318"/>
    <property type="project" value="GO_Central"/>
</dbReference>
<dbReference type="GO" id="GO:0005840">
    <property type="term" value="C:ribosome"/>
    <property type="evidence" value="ECO:0000318"/>
    <property type="project" value="GO_Central"/>
</dbReference>
<dbReference type="GO" id="GO:0003735">
    <property type="term" value="F:structural constituent of ribosome"/>
    <property type="evidence" value="ECO:0000318"/>
    <property type="project" value="GO_Central"/>
</dbReference>
<evidence type="ECO:0000256" key="2">
    <source>
        <dbReference type="ARBA" id="ARBA00022980"/>
    </source>
</evidence>
<sequence length="756" mass="81530">MSTATLARAPASSKADMTTAKHQESHANPMDSKAEALAAAATDPLDQSISATTTPSATLAEAVLCPEANSKAVVPDKAVTGDPLKCPRIEALSIGGTVSETSNISSSRSSSFKRSGSSTRSSAKRQRATGLLGQPTVSQCRLGKKQLQAMFKAEQAWIPKGYRRHLRHLGVPVALRREIVLKMWQVLAPFVQAGASKEALPFAVMILDRYLNSRRLAVPSSMFIWKLCGACLVLASKYAGRAPLHLASLAFSMSLDEAKGAQDFKVSALSAAPASSFLMPGSRPPGSPSGSAHLFWSFHGVLAQFLERELILALDWDLHAPSPYDFVALYLMVAISDFRETSVRDYEFVDVNDIACELCDVAVSSLNCAEAGPSAVAAICTFLAVCGATLPPQTATVSLPALISSRRLDMFGIRPMLKNSVLGNGAELDVLLDHICETVLTDVQFDDGLGADAEPLSAASSSAPTPVKRAPSMDSPTPATPQYKQSELRPTAHPASSPGPPRRKPHSMELSDASPEPSDEASLEMAHDDAQPTSASPTRFSFVMADEVQVQDVELEQTEEFATEIQEVDIKLFGKWSLDVEVEDISLADYIAVSDKHAKFVPHTAGRYAKQRFRKAQCPIVERMINSLMMHGRNNGKKLMTTRIVRHTLEIIHLTTGENPVQILVSAVANSGAREDSTRIGRAGTVRRQSCDVSPLRRVNQAVWLLTTGARQAAFRNIKTIAECLADELINAAKGSSNSYAIKKKDELERVAKSNR</sequence>
<keyword evidence="3 4" id="KW-0687">Ribonucleoprotein</keyword>
<dbReference type="GO" id="GO:0006412">
    <property type="term" value="P:translation"/>
    <property type="evidence" value="ECO:0000318"/>
    <property type="project" value="GO_Central"/>
</dbReference>
<accession>A9V0I7</accession>
<evidence type="ECO:0000256" key="3">
    <source>
        <dbReference type="ARBA" id="ARBA00023274"/>
    </source>
</evidence>
<dbReference type="GO" id="GO:0019843">
    <property type="term" value="F:rRNA binding"/>
    <property type="evidence" value="ECO:0000318"/>
    <property type="project" value="GO_Central"/>
</dbReference>
<dbReference type="SUPFAM" id="SSF47954">
    <property type="entry name" value="Cyclin-like"/>
    <property type="match status" value="1"/>
</dbReference>
<proteinExistence type="inferred from homology"/>
<feature type="compositionally biased region" description="Polar residues" evidence="5">
    <location>
        <begin position="474"/>
        <end position="485"/>
    </location>
</feature>
<protein>
    <recommendedName>
        <fullName evidence="6">Small ribosomal subunit protein uS7 domain-containing protein</fullName>
    </recommendedName>
</protein>
<feature type="region of interest" description="Disordered" evidence="5">
    <location>
        <begin position="99"/>
        <end position="130"/>
    </location>
</feature>
<dbReference type="AlphaFoldDB" id="A9V0I7"/>
<dbReference type="InterPro" id="IPR005716">
    <property type="entry name" value="Ribosomal_uS7_euk/arc"/>
</dbReference>
<reference evidence="7 8" key="1">
    <citation type="journal article" date="2008" name="Nature">
        <title>The genome of the choanoflagellate Monosiga brevicollis and the origin of metazoans.</title>
        <authorList>
            <consortium name="JGI Sequencing"/>
            <person name="King N."/>
            <person name="Westbrook M.J."/>
            <person name="Young S.L."/>
            <person name="Kuo A."/>
            <person name="Abedin M."/>
            <person name="Chapman J."/>
            <person name="Fairclough S."/>
            <person name="Hellsten U."/>
            <person name="Isogai Y."/>
            <person name="Letunic I."/>
            <person name="Marr M."/>
            <person name="Pincus D."/>
            <person name="Putnam N."/>
            <person name="Rokas A."/>
            <person name="Wright K.J."/>
            <person name="Zuzow R."/>
            <person name="Dirks W."/>
            <person name="Good M."/>
            <person name="Goodstein D."/>
            <person name="Lemons D."/>
            <person name="Li W."/>
            <person name="Lyons J.B."/>
            <person name="Morris A."/>
            <person name="Nichols S."/>
            <person name="Richter D.J."/>
            <person name="Salamov A."/>
            <person name="Bork P."/>
            <person name="Lim W.A."/>
            <person name="Manning G."/>
            <person name="Miller W.T."/>
            <person name="McGinnis W."/>
            <person name="Shapiro H."/>
            <person name="Tjian R."/>
            <person name="Grigoriev I.V."/>
            <person name="Rokhsar D."/>
        </authorList>
    </citation>
    <scope>NUCLEOTIDE SEQUENCE [LARGE SCALE GENOMIC DNA]</scope>
    <source>
        <strain evidence="8">MX1 / ATCC 50154</strain>
    </source>
</reference>
<dbReference type="KEGG" id="mbr:MONBRDRAFT_37245"/>
<feature type="domain" description="Small ribosomal subunit protein uS7" evidence="6">
    <location>
        <begin position="596"/>
        <end position="756"/>
    </location>
</feature>
<dbReference type="EMBL" id="CH991552">
    <property type="protein sequence ID" value="EDQ89022.1"/>
    <property type="molecule type" value="Genomic_DNA"/>
</dbReference>
<evidence type="ECO:0000256" key="5">
    <source>
        <dbReference type="SAM" id="MobiDB-lite"/>
    </source>
</evidence>
<dbReference type="GeneID" id="5891495"/>
<keyword evidence="2 4" id="KW-0689">Ribosomal protein</keyword>
<dbReference type="InterPro" id="IPR000235">
    <property type="entry name" value="Ribosomal_uS7"/>
</dbReference>
<dbReference type="PANTHER" id="PTHR11205">
    <property type="entry name" value="RIBOSOMAL PROTEIN S7"/>
    <property type="match status" value="1"/>
</dbReference>
<evidence type="ECO:0000313" key="8">
    <source>
        <dbReference type="Proteomes" id="UP000001357"/>
    </source>
</evidence>
<dbReference type="InterPro" id="IPR023798">
    <property type="entry name" value="Ribosomal_uS7_dom"/>
</dbReference>
<dbReference type="InterPro" id="IPR036915">
    <property type="entry name" value="Cyclin-like_sf"/>
</dbReference>
<dbReference type="SUPFAM" id="SSF47973">
    <property type="entry name" value="Ribosomal protein S7"/>
    <property type="match status" value="1"/>
</dbReference>
<dbReference type="Gene3D" id="1.10.455.10">
    <property type="entry name" value="Ribosomal protein S7 domain"/>
    <property type="match status" value="1"/>
</dbReference>
<dbReference type="GO" id="GO:0003729">
    <property type="term" value="F:mRNA binding"/>
    <property type="evidence" value="ECO:0000318"/>
    <property type="project" value="GO_Central"/>
</dbReference>
<dbReference type="STRING" id="81824.A9V0I7"/>
<feature type="compositionally biased region" description="Low complexity" evidence="5">
    <location>
        <begin position="99"/>
        <end position="121"/>
    </location>
</feature>
<gene>
    <name evidence="7" type="ORF">MONBRDRAFT_37245</name>
</gene>
<dbReference type="CDD" id="cd14867">
    <property type="entry name" value="uS7_Eukaryote"/>
    <property type="match status" value="1"/>
</dbReference>
<feature type="region of interest" description="Disordered" evidence="5">
    <location>
        <begin position="1"/>
        <end position="41"/>
    </location>
</feature>
<evidence type="ECO:0000256" key="1">
    <source>
        <dbReference type="ARBA" id="ARBA00007151"/>
    </source>
</evidence>
<dbReference type="InParanoid" id="A9V0I7"/>
<dbReference type="eggNOG" id="KOG3291">
    <property type="taxonomic scope" value="Eukaryota"/>
</dbReference>
<name>A9V0I7_MONBE</name>
<dbReference type="InterPro" id="IPR020606">
    <property type="entry name" value="Ribosomal_uS7_CS"/>
</dbReference>
<dbReference type="Proteomes" id="UP000001357">
    <property type="component" value="Unassembled WGS sequence"/>
</dbReference>
<comment type="similarity">
    <text evidence="1 4">Belongs to the universal ribosomal protein uS7 family.</text>
</comment>
<evidence type="ECO:0000259" key="6">
    <source>
        <dbReference type="Pfam" id="PF00177"/>
    </source>
</evidence>
<dbReference type="Pfam" id="PF00177">
    <property type="entry name" value="Ribosomal_S7"/>
    <property type="match status" value="1"/>
</dbReference>
<dbReference type="PROSITE" id="PS00052">
    <property type="entry name" value="RIBOSOMAL_S7"/>
    <property type="match status" value="1"/>
</dbReference>
<evidence type="ECO:0000313" key="7">
    <source>
        <dbReference type="EMBL" id="EDQ89022.1"/>
    </source>
</evidence>
<organism evidence="7 8">
    <name type="scientific">Monosiga brevicollis</name>
    <name type="common">Choanoflagellate</name>
    <dbReference type="NCBI Taxonomy" id="81824"/>
    <lineage>
        <taxon>Eukaryota</taxon>
        <taxon>Choanoflagellata</taxon>
        <taxon>Craspedida</taxon>
        <taxon>Salpingoecidae</taxon>
        <taxon>Monosiga</taxon>
    </lineage>
</organism>
<evidence type="ECO:0000256" key="4">
    <source>
        <dbReference type="RuleBase" id="RU003619"/>
    </source>
</evidence>
<dbReference type="NCBIfam" id="TIGR01028">
    <property type="entry name" value="uS7_euk_arch"/>
    <property type="match status" value="1"/>
</dbReference>
<dbReference type="Gene3D" id="1.10.472.10">
    <property type="entry name" value="Cyclin-like"/>
    <property type="match status" value="3"/>
</dbReference>